<keyword evidence="1" id="KW-0472">Membrane</keyword>
<protein>
    <recommendedName>
        <fullName evidence="4">Chemotaxis methyl-accepting receptor HlyB-like 4HB MCP domain-containing protein</fullName>
    </recommendedName>
</protein>
<dbReference type="Proteomes" id="UP001595593">
    <property type="component" value="Unassembled WGS sequence"/>
</dbReference>
<dbReference type="Gene3D" id="6.10.340.10">
    <property type="match status" value="1"/>
</dbReference>
<keyword evidence="1" id="KW-0812">Transmembrane</keyword>
<dbReference type="EMBL" id="JBHRTN010000012">
    <property type="protein sequence ID" value="MFC3126021.1"/>
    <property type="molecule type" value="Genomic_DNA"/>
</dbReference>
<evidence type="ECO:0000313" key="3">
    <source>
        <dbReference type="Proteomes" id="UP001595593"/>
    </source>
</evidence>
<sequence>MGVTNLKIVQRIGLGFGALLPVTAMAAAFGYAQLGDATLARQAHDELSGAATRLREAAAQLSTAAPWGAATRTEAQLGASQAAFDEEVKRTQALTTTVDSQLNPTGARLHELLGAASSSNADSQNTSGRELTAANENARWLLLMLSTAAVLPGGVVAWAIGRSITHPVVYMTGTMQILEAGNTGCRCQPWSVVTS</sequence>
<evidence type="ECO:0000256" key="1">
    <source>
        <dbReference type="SAM" id="Phobius"/>
    </source>
</evidence>
<feature type="transmembrane region" description="Helical" evidence="1">
    <location>
        <begin position="140"/>
        <end position="161"/>
    </location>
</feature>
<keyword evidence="1" id="KW-1133">Transmembrane helix</keyword>
<dbReference type="RefSeq" id="WP_379597103.1">
    <property type="nucleotide sequence ID" value="NZ_JBHRTN010000012.1"/>
</dbReference>
<gene>
    <name evidence="2" type="ORF">ACFOD4_13210</name>
</gene>
<keyword evidence="3" id="KW-1185">Reference proteome</keyword>
<reference evidence="3" key="1">
    <citation type="journal article" date="2019" name="Int. J. Syst. Evol. Microbiol.">
        <title>The Global Catalogue of Microorganisms (GCM) 10K type strain sequencing project: providing services to taxonomists for standard genome sequencing and annotation.</title>
        <authorList>
            <consortium name="The Broad Institute Genomics Platform"/>
            <consortium name="The Broad Institute Genome Sequencing Center for Infectious Disease"/>
            <person name="Wu L."/>
            <person name="Ma J."/>
        </authorList>
    </citation>
    <scope>NUCLEOTIDE SEQUENCE [LARGE SCALE GENOMIC DNA]</scope>
    <source>
        <strain evidence="3">KCTC 52094</strain>
    </source>
</reference>
<comment type="caution">
    <text evidence="2">The sequence shown here is derived from an EMBL/GenBank/DDBJ whole genome shotgun (WGS) entry which is preliminary data.</text>
</comment>
<name>A0ABV7G3E0_9PROT</name>
<organism evidence="2 3">
    <name type="scientific">Teichococcus globiformis</name>
    <dbReference type="NCBI Taxonomy" id="2307229"/>
    <lineage>
        <taxon>Bacteria</taxon>
        <taxon>Pseudomonadati</taxon>
        <taxon>Pseudomonadota</taxon>
        <taxon>Alphaproteobacteria</taxon>
        <taxon>Acetobacterales</taxon>
        <taxon>Roseomonadaceae</taxon>
        <taxon>Roseomonas</taxon>
    </lineage>
</organism>
<evidence type="ECO:0008006" key="4">
    <source>
        <dbReference type="Google" id="ProtNLM"/>
    </source>
</evidence>
<accession>A0ABV7G3E0</accession>
<feature type="transmembrane region" description="Helical" evidence="1">
    <location>
        <begin position="12"/>
        <end position="32"/>
    </location>
</feature>
<evidence type="ECO:0000313" key="2">
    <source>
        <dbReference type="EMBL" id="MFC3126021.1"/>
    </source>
</evidence>
<proteinExistence type="predicted"/>